<evidence type="ECO:0000313" key="3">
    <source>
        <dbReference type="Proteomes" id="UP000324222"/>
    </source>
</evidence>
<keyword evidence="3" id="KW-1185">Reference proteome</keyword>
<organism evidence="2 3">
    <name type="scientific">Portunus trituberculatus</name>
    <name type="common">Swimming crab</name>
    <name type="synonym">Neptunus trituberculatus</name>
    <dbReference type="NCBI Taxonomy" id="210409"/>
    <lineage>
        <taxon>Eukaryota</taxon>
        <taxon>Metazoa</taxon>
        <taxon>Ecdysozoa</taxon>
        <taxon>Arthropoda</taxon>
        <taxon>Crustacea</taxon>
        <taxon>Multicrustacea</taxon>
        <taxon>Malacostraca</taxon>
        <taxon>Eumalacostraca</taxon>
        <taxon>Eucarida</taxon>
        <taxon>Decapoda</taxon>
        <taxon>Pleocyemata</taxon>
        <taxon>Brachyura</taxon>
        <taxon>Eubrachyura</taxon>
        <taxon>Portunoidea</taxon>
        <taxon>Portunidae</taxon>
        <taxon>Portuninae</taxon>
        <taxon>Portunus</taxon>
    </lineage>
</organism>
<gene>
    <name evidence="2" type="ORF">E2C01_040178</name>
</gene>
<comment type="caution">
    <text evidence="2">The sequence shown here is derived from an EMBL/GenBank/DDBJ whole genome shotgun (WGS) entry which is preliminary data.</text>
</comment>
<reference evidence="2 3" key="1">
    <citation type="submission" date="2019-05" db="EMBL/GenBank/DDBJ databases">
        <title>Another draft genome of Portunus trituberculatus and its Hox gene families provides insights of decapod evolution.</title>
        <authorList>
            <person name="Jeong J.-H."/>
            <person name="Song I."/>
            <person name="Kim S."/>
            <person name="Choi T."/>
            <person name="Kim D."/>
            <person name="Ryu S."/>
            <person name="Kim W."/>
        </authorList>
    </citation>
    <scope>NUCLEOTIDE SEQUENCE [LARGE SCALE GENOMIC DNA]</scope>
    <source>
        <tissue evidence="2">Muscle</tissue>
    </source>
</reference>
<evidence type="ECO:0000256" key="1">
    <source>
        <dbReference type="SAM" id="MobiDB-lite"/>
    </source>
</evidence>
<feature type="region of interest" description="Disordered" evidence="1">
    <location>
        <begin position="1"/>
        <end position="89"/>
    </location>
</feature>
<feature type="compositionally biased region" description="Basic and acidic residues" evidence="1">
    <location>
        <begin position="1"/>
        <end position="17"/>
    </location>
</feature>
<dbReference type="AlphaFoldDB" id="A0A5B7FNA0"/>
<dbReference type="Proteomes" id="UP000324222">
    <property type="component" value="Unassembled WGS sequence"/>
</dbReference>
<feature type="compositionally biased region" description="Basic residues" evidence="1">
    <location>
        <begin position="76"/>
        <end position="89"/>
    </location>
</feature>
<sequence length="89" mass="9938">MYGDNRKCNDCRADLSKRPLQGRTPQGAPLRVHPLGRSPDYRSQGAPSRHSLQSPPSRNMRDRGGQSNSPSLGGKRQQRGRHRATNFES</sequence>
<accession>A0A5B7FNA0</accession>
<protein>
    <submittedName>
        <fullName evidence="2">Uncharacterized protein</fullName>
    </submittedName>
</protein>
<proteinExistence type="predicted"/>
<name>A0A5B7FNA0_PORTR</name>
<dbReference type="EMBL" id="VSRR010007217">
    <property type="protein sequence ID" value="MPC46458.1"/>
    <property type="molecule type" value="Genomic_DNA"/>
</dbReference>
<evidence type="ECO:0000313" key="2">
    <source>
        <dbReference type="EMBL" id="MPC46458.1"/>
    </source>
</evidence>